<organism evidence="2 3">
    <name type="scientific">Marmota monax</name>
    <name type="common">Woodchuck</name>
    <dbReference type="NCBI Taxonomy" id="9995"/>
    <lineage>
        <taxon>Eukaryota</taxon>
        <taxon>Metazoa</taxon>
        <taxon>Chordata</taxon>
        <taxon>Craniata</taxon>
        <taxon>Vertebrata</taxon>
        <taxon>Euteleostomi</taxon>
        <taxon>Mammalia</taxon>
        <taxon>Eutheria</taxon>
        <taxon>Euarchontoglires</taxon>
        <taxon>Glires</taxon>
        <taxon>Rodentia</taxon>
        <taxon>Sciuromorpha</taxon>
        <taxon>Sciuridae</taxon>
        <taxon>Xerinae</taxon>
        <taxon>Marmotini</taxon>
        <taxon>Marmota</taxon>
    </lineage>
</organism>
<evidence type="ECO:0000256" key="1">
    <source>
        <dbReference type="SAM" id="MobiDB-lite"/>
    </source>
</evidence>
<feature type="compositionally biased region" description="Acidic residues" evidence="1">
    <location>
        <begin position="57"/>
        <end position="66"/>
    </location>
</feature>
<feature type="region of interest" description="Disordered" evidence="1">
    <location>
        <begin position="34"/>
        <end position="66"/>
    </location>
</feature>
<comment type="caution">
    <text evidence="2">The sequence shown here is derived from an EMBL/GenBank/DDBJ whole genome shotgun (WGS) entry which is preliminary data.</text>
</comment>
<gene>
    <name evidence="2" type="ORF">MONAX_5E006072</name>
</gene>
<dbReference type="EMBL" id="CABDUW010003719">
    <property type="protein sequence ID" value="VTJ89677.1"/>
    <property type="molecule type" value="Genomic_DNA"/>
</dbReference>
<proteinExistence type="predicted"/>
<reference evidence="2" key="1">
    <citation type="submission" date="2019-04" db="EMBL/GenBank/DDBJ databases">
        <authorList>
            <person name="Alioto T."/>
            <person name="Alioto T."/>
        </authorList>
    </citation>
    <scope>NUCLEOTIDE SEQUENCE [LARGE SCALE GENOMIC DNA]</scope>
</reference>
<keyword evidence="3" id="KW-1185">Reference proteome</keyword>
<protein>
    <submittedName>
        <fullName evidence="2">Uncharacterized protein</fullName>
    </submittedName>
</protein>
<evidence type="ECO:0000313" key="2">
    <source>
        <dbReference type="EMBL" id="VTJ89677.1"/>
    </source>
</evidence>
<evidence type="ECO:0000313" key="3">
    <source>
        <dbReference type="Proteomes" id="UP000335636"/>
    </source>
</evidence>
<dbReference type="Proteomes" id="UP000335636">
    <property type="component" value="Unassembled WGS sequence"/>
</dbReference>
<feature type="non-terminal residue" evidence="2">
    <location>
        <position position="1"/>
    </location>
</feature>
<accession>A0A5E4D609</accession>
<name>A0A5E4D609_MARMO</name>
<sequence>CANIIIYFLTGSFRQQLLQWPSLQLFVQGALQDSPNKDECGDSLSQEALEMSGSRGDDDEDQTDGL</sequence>
<dbReference type="AlphaFoldDB" id="A0A5E4D609"/>